<protein>
    <submittedName>
        <fullName evidence="1">Uncharacterized protein</fullName>
    </submittedName>
</protein>
<name>A0A3M5RQ33_9PSED</name>
<reference evidence="1 2" key="1">
    <citation type="submission" date="2018-08" db="EMBL/GenBank/DDBJ databases">
        <title>Recombination of ecologically and evolutionarily significant loci maintains genetic cohesion in the Pseudomonas syringae species complex.</title>
        <authorList>
            <person name="Dillon M."/>
            <person name="Thakur S."/>
            <person name="Almeida R.N.D."/>
            <person name="Weir B.S."/>
            <person name="Guttman D.S."/>
        </authorList>
    </citation>
    <scope>NUCLEOTIDE SEQUENCE [LARGE SCALE GENOMIC DNA]</scope>
    <source>
        <strain evidence="1 2">ICMP 9829</strain>
    </source>
</reference>
<dbReference type="Proteomes" id="UP000274212">
    <property type="component" value="Unassembled WGS sequence"/>
</dbReference>
<evidence type="ECO:0000313" key="2">
    <source>
        <dbReference type="Proteomes" id="UP000274212"/>
    </source>
</evidence>
<dbReference type="AlphaFoldDB" id="A0A3M5RQ33"/>
<gene>
    <name evidence="1" type="ORF">ALP36_102989</name>
</gene>
<sequence length="107" mass="11989">MGRKQTSLTSQNRCVTHHVTDLRRTLKIRRRASRTACDAERRTIVEITMRGLNTDNNQTRSLKYFASASAPSSTVELVPAQLQASIRLRGSSKSSTVKPFRSRPLSS</sequence>
<proteinExistence type="predicted"/>
<dbReference type="EMBL" id="RBTT01000065">
    <property type="protein sequence ID" value="RMU11175.1"/>
    <property type="molecule type" value="Genomic_DNA"/>
</dbReference>
<accession>A0A3M5RQ33</accession>
<comment type="caution">
    <text evidence="1">The sequence shown here is derived from an EMBL/GenBank/DDBJ whole genome shotgun (WGS) entry which is preliminary data.</text>
</comment>
<evidence type="ECO:0000313" key="1">
    <source>
        <dbReference type="EMBL" id="RMU11175.1"/>
    </source>
</evidence>
<organism evidence="1 2">
    <name type="scientific">Pseudomonas syringae pv. coriandricola</name>
    <dbReference type="NCBI Taxonomy" id="264453"/>
    <lineage>
        <taxon>Bacteria</taxon>
        <taxon>Pseudomonadati</taxon>
        <taxon>Pseudomonadota</taxon>
        <taxon>Gammaproteobacteria</taxon>
        <taxon>Pseudomonadales</taxon>
        <taxon>Pseudomonadaceae</taxon>
        <taxon>Pseudomonas</taxon>
    </lineage>
</organism>